<accession>A0A8S1J7B4</accession>
<dbReference type="InterPro" id="IPR049948">
    <property type="entry name" value="Cu_Am_ox_TPQ-bd"/>
</dbReference>
<keyword evidence="6 13" id="KW-0479">Metal-binding</keyword>
<keyword evidence="7 11" id="KW-0801">TPQ</keyword>
<dbReference type="SUPFAM" id="SSF49998">
    <property type="entry name" value="Amine oxidase catalytic domain"/>
    <property type="match status" value="1"/>
</dbReference>
<comment type="subunit">
    <text evidence="5">Homodimer.</text>
</comment>
<dbReference type="PANTHER" id="PTHR10638:SF86">
    <property type="entry name" value="COPPER AMINE OXIDASE 1-RELATED"/>
    <property type="match status" value="1"/>
</dbReference>
<reference evidence="16" key="1">
    <citation type="submission" date="2020-12" db="EMBL/GenBank/DDBJ databases">
        <authorList>
            <person name="Iha C."/>
        </authorList>
    </citation>
    <scope>NUCLEOTIDE SEQUENCE</scope>
</reference>
<evidence type="ECO:0000256" key="12">
    <source>
        <dbReference type="PIRSR" id="PIRSR600269-51"/>
    </source>
</evidence>
<keyword evidence="17" id="KW-1185">Reference proteome</keyword>
<proteinExistence type="inferred from homology"/>
<dbReference type="PROSITE" id="PS01164">
    <property type="entry name" value="COPPER_AMINE_OXID_1"/>
    <property type="match status" value="1"/>
</dbReference>
<dbReference type="EC" id="1.4.3.-" evidence="13"/>
<feature type="active site" description="Proton acceptor" evidence="11">
    <location>
        <position position="194"/>
    </location>
</feature>
<dbReference type="Pfam" id="PF02728">
    <property type="entry name" value="Cu_amine_oxidN3"/>
    <property type="match status" value="1"/>
</dbReference>
<dbReference type="EMBL" id="CAJHUC010001634">
    <property type="protein sequence ID" value="CAD7701787.1"/>
    <property type="molecule type" value="Genomic_DNA"/>
</dbReference>
<evidence type="ECO:0000256" key="8">
    <source>
        <dbReference type="ARBA" id="ARBA00023002"/>
    </source>
</evidence>
<dbReference type="InterPro" id="IPR036460">
    <property type="entry name" value="Cu_amine_oxidase_C_sf"/>
</dbReference>
<dbReference type="GO" id="GO:0009308">
    <property type="term" value="P:amine metabolic process"/>
    <property type="evidence" value="ECO:0007669"/>
    <property type="project" value="UniProtKB-UniRule"/>
</dbReference>
<comment type="cofactor">
    <cofactor evidence="1">
        <name>Cu cation</name>
        <dbReference type="ChEBI" id="CHEBI:23378"/>
    </cofactor>
</comment>
<keyword evidence="10" id="KW-0464">Manganese</keyword>
<evidence type="ECO:0000256" key="13">
    <source>
        <dbReference type="RuleBase" id="RU000672"/>
    </source>
</evidence>
<feature type="modified residue" description="2',4',5'-topaquinone" evidence="12">
    <location>
        <position position="278"/>
    </location>
</feature>
<feature type="domain" description="Copper amine oxidase catalytic" evidence="14">
    <location>
        <begin position="121"/>
        <end position="518"/>
    </location>
</feature>
<feature type="active site" description="Schiff-base intermediate with substrate; via topaquinone" evidence="11">
    <location>
        <position position="278"/>
    </location>
</feature>
<dbReference type="PANTHER" id="PTHR10638">
    <property type="entry name" value="COPPER AMINE OXIDASE"/>
    <property type="match status" value="1"/>
</dbReference>
<dbReference type="Gene3D" id="2.70.98.20">
    <property type="entry name" value="Copper amine oxidase, catalytic domain"/>
    <property type="match status" value="1"/>
</dbReference>
<dbReference type="InterPro" id="IPR000269">
    <property type="entry name" value="Cu_amine_oxidase"/>
</dbReference>
<keyword evidence="9 13" id="KW-0186">Copper</keyword>
<dbReference type="Gene3D" id="3.10.450.40">
    <property type="match status" value="1"/>
</dbReference>
<keyword evidence="8 13" id="KW-0560">Oxidoreductase</keyword>
<dbReference type="GO" id="GO:0048038">
    <property type="term" value="F:quinone binding"/>
    <property type="evidence" value="ECO:0007669"/>
    <property type="project" value="InterPro"/>
</dbReference>
<evidence type="ECO:0000259" key="14">
    <source>
        <dbReference type="Pfam" id="PF01179"/>
    </source>
</evidence>
<dbReference type="GO" id="GO:0008131">
    <property type="term" value="F:primary methylamine oxidase activity"/>
    <property type="evidence" value="ECO:0007669"/>
    <property type="project" value="InterPro"/>
</dbReference>
<evidence type="ECO:0000256" key="1">
    <source>
        <dbReference type="ARBA" id="ARBA00001935"/>
    </source>
</evidence>
<evidence type="ECO:0000256" key="7">
    <source>
        <dbReference type="ARBA" id="ARBA00022772"/>
    </source>
</evidence>
<dbReference type="InterPro" id="IPR015798">
    <property type="entry name" value="Cu_amine_oxidase_C"/>
</dbReference>
<evidence type="ECO:0000313" key="16">
    <source>
        <dbReference type="EMBL" id="CAD7701787.1"/>
    </source>
</evidence>
<dbReference type="OrthoDB" id="5379943at2759"/>
<dbReference type="NCBIfam" id="NF008559">
    <property type="entry name" value="PRK11504.1"/>
    <property type="match status" value="1"/>
</dbReference>
<gene>
    <name evidence="16" type="ORF">OSTQU699_LOCUS7144</name>
</gene>
<comment type="cofactor">
    <cofactor evidence="2">
        <name>Mn(2+)</name>
        <dbReference type="ChEBI" id="CHEBI:29035"/>
    </cofactor>
</comment>
<sequence>MFKPEEFEEIEATAKADARFIAACQRRGIDVDAVCVDPWSAGVFGIKEEEGLHISHGFCYLKTTAADNSYAHPIEGLHPVVDVKAMTVLRVDDRGDVPVPAPCHNFDRDFLPPPRSDLKPIEISQPSGVSFRLDGHALSWHEWRLVVGFNAREALTLHDLRFGGRPVVYRASLAEMVVPYGSPQGSHARKNVFDVGEYGVGNLVNELELGCDCVGAIRYLDAWVNDMQGRPVRKANAICIHEEDTGLLWKHFDFRTGRVETRRGRRLVLSCIATVGNYDYCLYWYLYLDGALEFEVKATGIINTAACEPGSEQRYGTEVAPGVLGHIHQHIFCARLDMAVDGDSNSVVECDTVAEEPSITNPFGNAYFVEERTIETECGRRRAPDSERYWKFVSAERTNAMGAPTAYKLEPSKCVNVFVHPRSRSGERMPFVRNHLWVTAFDPDERYPGGEHMHQSDGRDGVHAFAAKERSVRAADVVAWHVFGLHHLPRLEDWPVQPVACTGFRLSPSGFFDRNPTLDLPATCSASSRRADADG</sequence>
<dbReference type="Proteomes" id="UP000708148">
    <property type="component" value="Unassembled WGS sequence"/>
</dbReference>
<evidence type="ECO:0000256" key="4">
    <source>
        <dbReference type="ARBA" id="ARBA00007983"/>
    </source>
</evidence>
<name>A0A8S1J7B4_9CHLO</name>
<dbReference type="InterPro" id="IPR016182">
    <property type="entry name" value="Cu_amine_oxidase_N-reg"/>
</dbReference>
<feature type="domain" description="Copper amine oxidase N3-terminal" evidence="15">
    <location>
        <begin position="2"/>
        <end position="97"/>
    </location>
</feature>
<dbReference type="Pfam" id="PF01179">
    <property type="entry name" value="Cu_amine_oxid"/>
    <property type="match status" value="1"/>
</dbReference>
<dbReference type="GO" id="GO:0005507">
    <property type="term" value="F:copper ion binding"/>
    <property type="evidence" value="ECO:0007669"/>
    <property type="project" value="InterPro"/>
</dbReference>
<organism evidence="16 17">
    <name type="scientific">Ostreobium quekettii</name>
    <dbReference type="NCBI Taxonomy" id="121088"/>
    <lineage>
        <taxon>Eukaryota</taxon>
        <taxon>Viridiplantae</taxon>
        <taxon>Chlorophyta</taxon>
        <taxon>core chlorophytes</taxon>
        <taxon>Ulvophyceae</taxon>
        <taxon>TCBD clade</taxon>
        <taxon>Bryopsidales</taxon>
        <taxon>Ostreobineae</taxon>
        <taxon>Ostreobiaceae</taxon>
        <taxon>Ostreobium</taxon>
    </lineage>
</organism>
<comment type="similarity">
    <text evidence="4 13">Belongs to the copper/topaquinone oxidase family.</text>
</comment>
<comment type="cofactor">
    <cofactor evidence="13">
        <name>Cu cation</name>
        <dbReference type="ChEBI" id="CHEBI:23378"/>
    </cofactor>
    <text evidence="13">Contains 1 topaquinone per subunit.</text>
</comment>
<comment type="cofactor">
    <cofactor evidence="3">
        <name>Zn(2+)</name>
        <dbReference type="ChEBI" id="CHEBI:29105"/>
    </cofactor>
</comment>
<comment type="PTM">
    <text evidence="12 13">Topaquinone (TPQ) is generated by copper-dependent autoxidation of a specific tyrosyl residue.</text>
</comment>
<evidence type="ECO:0000259" key="15">
    <source>
        <dbReference type="Pfam" id="PF02728"/>
    </source>
</evidence>
<dbReference type="InterPro" id="IPR015802">
    <property type="entry name" value="Cu_amine_oxidase_N3"/>
</dbReference>
<evidence type="ECO:0000256" key="3">
    <source>
        <dbReference type="ARBA" id="ARBA00001947"/>
    </source>
</evidence>
<protein>
    <recommendedName>
        <fullName evidence="13">Amine oxidase</fullName>
        <ecNumber evidence="13">1.4.3.-</ecNumber>
    </recommendedName>
</protein>
<evidence type="ECO:0000256" key="10">
    <source>
        <dbReference type="ARBA" id="ARBA00023211"/>
    </source>
</evidence>
<dbReference type="SUPFAM" id="SSF54416">
    <property type="entry name" value="Amine oxidase N-terminal region"/>
    <property type="match status" value="1"/>
</dbReference>
<comment type="caution">
    <text evidence="16">The sequence shown here is derived from an EMBL/GenBank/DDBJ whole genome shotgun (WGS) entry which is preliminary data.</text>
</comment>
<evidence type="ECO:0000256" key="5">
    <source>
        <dbReference type="ARBA" id="ARBA00011738"/>
    </source>
</evidence>
<evidence type="ECO:0000256" key="9">
    <source>
        <dbReference type="ARBA" id="ARBA00023008"/>
    </source>
</evidence>
<evidence type="ECO:0000256" key="2">
    <source>
        <dbReference type="ARBA" id="ARBA00001936"/>
    </source>
</evidence>
<dbReference type="AlphaFoldDB" id="A0A8S1J7B4"/>
<evidence type="ECO:0000256" key="11">
    <source>
        <dbReference type="PIRSR" id="PIRSR600269-50"/>
    </source>
</evidence>
<evidence type="ECO:0000256" key="6">
    <source>
        <dbReference type="ARBA" id="ARBA00022723"/>
    </source>
</evidence>
<evidence type="ECO:0000313" key="17">
    <source>
        <dbReference type="Proteomes" id="UP000708148"/>
    </source>
</evidence>